<dbReference type="InterPro" id="IPR010375">
    <property type="entry name" value="CdAMP_rec"/>
</dbReference>
<dbReference type="AlphaFoldDB" id="A0A1M4WKH3"/>
<dbReference type="PANTHER" id="PTHR38456">
    <property type="entry name" value="CYCLIC DI-AMP RECEPTOR A"/>
    <property type="match status" value="1"/>
</dbReference>
<organism evidence="1 2">
    <name type="scientific">Atopostipes suicloacalis DSM 15692</name>
    <dbReference type="NCBI Taxonomy" id="1121025"/>
    <lineage>
        <taxon>Bacteria</taxon>
        <taxon>Bacillati</taxon>
        <taxon>Bacillota</taxon>
        <taxon>Bacilli</taxon>
        <taxon>Lactobacillales</taxon>
        <taxon>Carnobacteriaceae</taxon>
        <taxon>Atopostipes</taxon>
    </lineage>
</organism>
<dbReference type="InterPro" id="IPR011322">
    <property type="entry name" value="N-reg_PII-like_a/b"/>
</dbReference>
<dbReference type="InterPro" id="IPR015867">
    <property type="entry name" value="N-reg_PII/ATP_PRibTrfase_C"/>
</dbReference>
<dbReference type="RefSeq" id="WP_073297788.1">
    <property type="nucleotide sequence ID" value="NZ_FQUF01000016.1"/>
</dbReference>
<dbReference type="OrthoDB" id="9794275at2"/>
<dbReference type="STRING" id="1121025.SAMN02745249_01210"/>
<sequence length="109" mass="12168">MKLIIAIVQDEDSKKLNETFTKNGVRSTRLASTGGFMRAGNSTFIVGTENNKVDTVIDIIEEVCKTRVQSIMAPPTYDFNFEMNLNYPVDVEVGGATVFVLDIEQFKKI</sequence>
<dbReference type="SUPFAM" id="SSF54913">
    <property type="entry name" value="GlnB-like"/>
    <property type="match status" value="1"/>
</dbReference>
<proteinExistence type="predicted"/>
<name>A0A1M4WKH3_9LACT</name>
<evidence type="ECO:0000313" key="2">
    <source>
        <dbReference type="Proteomes" id="UP000184128"/>
    </source>
</evidence>
<dbReference type="EMBL" id="FQUF01000016">
    <property type="protein sequence ID" value="SHE81687.1"/>
    <property type="molecule type" value="Genomic_DNA"/>
</dbReference>
<reference evidence="2" key="1">
    <citation type="submission" date="2016-11" db="EMBL/GenBank/DDBJ databases">
        <authorList>
            <person name="Varghese N."/>
            <person name="Submissions S."/>
        </authorList>
    </citation>
    <scope>NUCLEOTIDE SEQUENCE [LARGE SCALE GENOMIC DNA]</scope>
    <source>
        <strain evidence="2">DSM 15692</strain>
    </source>
</reference>
<dbReference type="Pfam" id="PF06153">
    <property type="entry name" value="CdAMP_rec"/>
    <property type="match status" value="1"/>
</dbReference>
<evidence type="ECO:0000313" key="1">
    <source>
        <dbReference type="EMBL" id="SHE81687.1"/>
    </source>
</evidence>
<accession>A0A1M4WKH3</accession>
<dbReference type="Proteomes" id="UP000184128">
    <property type="component" value="Unassembled WGS sequence"/>
</dbReference>
<keyword evidence="2" id="KW-1185">Reference proteome</keyword>
<dbReference type="Gene3D" id="3.30.70.120">
    <property type="match status" value="1"/>
</dbReference>
<protein>
    <submittedName>
        <fullName evidence="1">Uncharacterized protein YaaQ</fullName>
    </submittedName>
</protein>
<gene>
    <name evidence="1" type="ORF">SAMN02745249_01210</name>
</gene>
<dbReference type="PANTHER" id="PTHR38456:SF1">
    <property type="entry name" value="CYCLIC DI-AMP RECEPTOR A"/>
    <property type="match status" value="1"/>
</dbReference>